<name>A0A0D0C7F2_9AGAM</name>
<proteinExistence type="predicted"/>
<keyword evidence="3" id="KW-1185">Reference proteome</keyword>
<dbReference type="EMBL" id="KN826438">
    <property type="protein sequence ID" value="KIK78902.1"/>
    <property type="molecule type" value="Genomic_DNA"/>
</dbReference>
<evidence type="ECO:0000256" key="1">
    <source>
        <dbReference type="SAM" id="Phobius"/>
    </source>
</evidence>
<feature type="non-terminal residue" evidence="2">
    <location>
        <position position="1"/>
    </location>
</feature>
<gene>
    <name evidence="2" type="ORF">PAXRUDRAFT_771461</name>
</gene>
<keyword evidence="1" id="KW-0812">Transmembrane</keyword>
<reference evidence="2 3" key="1">
    <citation type="submission" date="2014-04" db="EMBL/GenBank/DDBJ databases">
        <authorList>
            <consortium name="DOE Joint Genome Institute"/>
            <person name="Kuo A."/>
            <person name="Kohler A."/>
            <person name="Jargeat P."/>
            <person name="Nagy L.G."/>
            <person name="Floudas D."/>
            <person name="Copeland A."/>
            <person name="Barry K.W."/>
            <person name="Cichocki N."/>
            <person name="Veneault-Fourrey C."/>
            <person name="LaButti K."/>
            <person name="Lindquist E.A."/>
            <person name="Lipzen A."/>
            <person name="Lundell T."/>
            <person name="Morin E."/>
            <person name="Murat C."/>
            <person name="Sun H."/>
            <person name="Tunlid A."/>
            <person name="Henrissat B."/>
            <person name="Grigoriev I.V."/>
            <person name="Hibbett D.S."/>
            <person name="Martin F."/>
            <person name="Nordberg H.P."/>
            <person name="Cantor M.N."/>
            <person name="Hua S.X."/>
        </authorList>
    </citation>
    <scope>NUCLEOTIDE SEQUENCE [LARGE SCALE GENOMIC DNA]</scope>
    <source>
        <strain evidence="2 3">Ve08.2h10</strain>
    </source>
</reference>
<sequence>CNPSLLSKRIPSLLCFTLVILVILLPHPLVFIPLPSLGFVPKSSQSCRSPLEVIHPSFPLLMSIMPSTSSVISRRMLSRSPKPLPISLINPSTLILSARP</sequence>
<dbReference type="OrthoDB" id="2673306at2759"/>
<dbReference type="HOGENOM" id="CLU_2405398_0_0_1"/>
<evidence type="ECO:0000313" key="3">
    <source>
        <dbReference type="Proteomes" id="UP000054538"/>
    </source>
</evidence>
<dbReference type="AlphaFoldDB" id="A0A0D0C7F2"/>
<accession>A0A0D0C7F2</accession>
<dbReference type="InParanoid" id="A0A0D0C7F2"/>
<dbReference type="Proteomes" id="UP000054538">
    <property type="component" value="Unassembled WGS sequence"/>
</dbReference>
<keyword evidence="1" id="KW-1133">Transmembrane helix</keyword>
<organism evidence="2 3">
    <name type="scientific">Paxillus rubicundulus Ve08.2h10</name>
    <dbReference type="NCBI Taxonomy" id="930991"/>
    <lineage>
        <taxon>Eukaryota</taxon>
        <taxon>Fungi</taxon>
        <taxon>Dikarya</taxon>
        <taxon>Basidiomycota</taxon>
        <taxon>Agaricomycotina</taxon>
        <taxon>Agaricomycetes</taxon>
        <taxon>Agaricomycetidae</taxon>
        <taxon>Boletales</taxon>
        <taxon>Paxilineae</taxon>
        <taxon>Paxillaceae</taxon>
        <taxon>Paxillus</taxon>
    </lineage>
</organism>
<evidence type="ECO:0000313" key="2">
    <source>
        <dbReference type="EMBL" id="KIK78902.1"/>
    </source>
</evidence>
<feature type="transmembrane region" description="Helical" evidence="1">
    <location>
        <begin position="12"/>
        <end position="34"/>
    </location>
</feature>
<protein>
    <submittedName>
        <fullName evidence="2">Uncharacterized protein</fullName>
    </submittedName>
</protein>
<reference evidence="3" key="2">
    <citation type="submission" date="2015-01" db="EMBL/GenBank/DDBJ databases">
        <title>Evolutionary Origins and Diversification of the Mycorrhizal Mutualists.</title>
        <authorList>
            <consortium name="DOE Joint Genome Institute"/>
            <consortium name="Mycorrhizal Genomics Consortium"/>
            <person name="Kohler A."/>
            <person name="Kuo A."/>
            <person name="Nagy L.G."/>
            <person name="Floudas D."/>
            <person name="Copeland A."/>
            <person name="Barry K.W."/>
            <person name="Cichocki N."/>
            <person name="Veneault-Fourrey C."/>
            <person name="LaButti K."/>
            <person name="Lindquist E.A."/>
            <person name="Lipzen A."/>
            <person name="Lundell T."/>
            <person name="Morin E."/>
            <person name="Murat C."/>
            <person name="Riley R."/>
            <person name="Ohm R."/>
            <person name="Sun H."/>
            <person name="Tunlid A."/>
            <person name="Henrissat B."/>
            <person name="Grigoriev I.V."/>
            <person name="Hibbett D.S."/>
            <person name="Martin F."/>
        </authorList>
    </citation>
    <scope>NUCLEOTIDE SEQUENCE [LARGE SCALE GENOMIC DNA]</scope>
    <source>
        <strain evidence="3">Ve08.2h10</strain>
    </source>
</reference>
<keyword evidence="1" id="KW-0472">Membrane</keyword>